<dbReference type="EMBL" id="JARKIE010000095">
    <property type="protein sequence ID" value="KAJ7686526.1"/>
    <property type="molecule type" value="Genomic_DNA"/>
</dbReference>
<dbReference type="Proteomes" id="UP001221757">
    <property type="component" value="Unassembled WGS sequence"/>
</dbReference>
<organism evidence="2 3">
    <name type="scientific">Mycena rosella</name>
    <name type="common">Pink bonnet</name>
    <name type="synonym">Agaricus rosellus</name>
    <dbReference type="NCBI Taxonomy" id="1033263"/>
    <lineage>
        <taxon>Eukaryota</taxon>
        <taxon>Fungi</taxon>
        <taxon>Dikarya</taxon>
        <taxon>Basidiomycota</taxon>
        <taxon>Agaricomycotina</taxon>
        <taxon>Agaricomycetes</taxon>
        <taxon>Agaricomycetidae</taxon>
        <taxon>Agaricales</taxon>
        <taxon>Marasmiineae</taxon>
        <taxon>Mycenaceae</taxon>
        <taxon>Mycena</taxon>
    </lineage>
</organism>
<reference evidence="2" key="1">
    <citation type="submission" date="2023-03" db="EMBL/GenBank/DDBJ databases">
        <title>Massive genome expansion in bonnet fungi (Mycena s.s.) driven by repeated elements and novel gene families across ecological guilds.</title>
        <authorList>
            <consortium name="Lawrence Berkeley National Laboratory"/>
            <person name="Harder C.B."/>
            <person name="Miyauchi S."/>
            <person name="Viragh M."/>
            <person name="Kuo A."/>
            <person name="Thoen E."/>
            <person name="Andreopoulos B."/>
            <person name="Lu D."/>
            <person name="Skrede I."/>
            <person name="Drula E."/>
            <person name="Henrissat B."/>
            <person name="Morin E."/>
            <person name="Kohler A."/>
            <person name="Barry K."/>
            <person name="LaButti K."/>
            <person name="Morin E."/>
            <person name="Salamov A."/>
            <person name="Lipzen A."/>
            <person name="Mereny Z."/>
            <person name="Hegedus B."/>
            <person name="Baldrian P."/>
            <person name="Stursova M."/>
            <person name="Weitz H."/>
            <person name="Taylor A."/>
            <person name="Grigoriev I.V."/>
            <person name="Nagy L.G."/>
            <person name="Martin F."/>
            <person name="Kauserud H."/>
        </authorList>
    </citation>
    <scope>NUCLEOTIDE SEQUENCE</scope>
    <source>
        <strain evidence="2">CBHHK067</strain>
    </source>
</reference>
<evidence type="ECO:0000313" key="3">
    <source>
        <dbReference type="Proteomes" id="UP001221757"/>
    </source>
</evidence>
<proteinExistence type="predicted"/>
<name>A0AAD7D9Q3_MYCRO</name>
<gene>
    <name evidence="2" type="ORF">B0H17DRAFT_1136846</name>
</gene>
<evidence type="ECO:0000313" key="2">
    <source>
        <dbReference type="EMBL" id="KAJ7686526.1"/>
    </source>
</evidence>
<comment type="caution">
    <text evidence="2">The sequence shown here is derived from an EMBL/GenBank/DDBJ whole genome shotgun (WGS) entry which is preliminary data.</text>
</comment>
<feature type="compositionally biased region" description="Basic and acidic residues" evidence="1">
    <location>
        <begin position="123"/>
        <end position="135"/>
    </location>
</feature>
<feature type="region of interest" description="Disordered" evidence="1">
    <location>
        <begin position="29"/>
        <end position="150"/>
    </location>
</feature>
<dbReference type="AlphaFoldDB" id="A0AAD7D9Q3"/>
<keyword evidence="3" id="KW-1185">Reference proteome</keyword>
<sequence>MDDDAPKARVQGSRLRTFKTLSRFKTLKASSFKPKWRASSKEGGVGEGRRGRRKESDIEGSWTSSKEGRGADEVVPDENDTRSIPRTANSPKRVHRQHEGLAHQTLPGELPLGVGEGTSSGSGRRDGGSREERAFLRPPTVLRLSYLPTA</sequence>
<protein>
    <submittedName>
        <fullName evidence="2">Uncharacterized protein</fullName>
    </submittedName>
</protein>
<evidence type="ECO:0000256" key="1">
    <source>
        <dbReference type="SAM" id="MobiDB-lite"/>
    </source>
</evidence>
<accession>A0AAD7D9Q3</accession>